<feature type="transmembrane region" description="Helical" evidence="5">
    <location>
        <begin position="84"/>
        <end position="105"/>
    </location>
</feature>
<evidence type="ECO:0000256" key="1">
    <source>
        <dbReference type="ARBA" id="ARBA00022723"/>
    </source>
</evidence>
<keyword evidence="3" id="KW-0862">Zinc</keyword>
<keyword evidence="5" id="KW-0472">Membrane</keyword>
<name>A0AAD1XMV8_EUPCR</name>
<dbReference type="InterPro" id="IPR013083">
    <property type="entry name" value="Znf_RING/FYVE/PHD"/>
</dbReference>
<keyword evidence="1" id="KW-0479">Metal-binding</keyword>
<keyword evidence="8" id="KW-1185">Reference proteome</keyword>
<keyword evidence="5" id="KW-1133">Transmembrane helix</keyword>
<dbReference type="PANTHER" id="PTHR45798">
    <property type="entry name" value="RING-H2 FINGER PROTEIN ATL61-RELATED-RELATED"/>
    <property type="match status" value="1"/>
</dbReference>
<feature type="domain" description="RING-type" evidence="6">
    <location>
        <begin position="238"/>
        <end position="279"/>
    </location>
</feature>
<keyword evidence="5" id="KW-0812">Transmembrane</keyword>
<feature type="transmembrane region" description="Helical" evidence="5">
    <location>
        <begin position="47"/>
        <end position="64"/>
    </location>
</feature>
<dbReference type="EMBL" id="CAMPGE010016942">
    <property type="protein sequence ID" value="CAI2375460.1"/>
    <property type="molecule type" value="Genomic_DNA"/>
</dbReference>
<dbReference type="SMART" id="SM00184">
    <property type="entry name" value="RING"/>
    <property type="match status" value="1"/>
</dbReference>
<dbReference type="Proteomes" id="UP001295684">
    <property type="component" value="Unassembled WGS sequence"/>
</dbReference>
<evidence type="ECO:0000259" key="6">
    <source>
        <dbReference type="PROSITE" id="PS50089"/>
    </source>
</evidence>
<dbReference type="Pfam" id="PF13639">
    <property type="entry name" value="zf-RING_2"/>
    <property type="match status" value="1"/>
</dbReference>
<dbReference type="GO" id="GO:0008270">
    <property type="term" value="F:zinc ion binding"/>
    <property type="evidence" value="ECO:0007669"/>
    <property type="project" value="UniProtKB-KW"/>
</dbReference>
<evidence type="ECO:0000256" key="4">
    <source>
        <dbReference type="PROSITE-ProRule" id="PRU00175"/>
    </source>
</evidence>
<feature type="transmembrane region" description="Helical" evidence="5">
    <location>
        <begin position="20"/>
        <end position="38"/>
    </location>
</feature>
<dbReference type="PROSITE" id="PS50089">
    <property type="entry name" value="ZF_RING_2"/>
    <property type="match status" value="1"/>
</dbReference>
<protein>
    <recommendedName>
        <fullName evidence="6">RING-type domain-containing protein</fullName>
    </recommendedName>
</protein>
<evidence type="ECO:0000256" key="2">
    <source>
        <dbReference type="ARBA" id="ARBA00022771"/>
    </source>
</evidence>
<dbReference type="AlphaFoldDB" id="A0AAD1XMV8"/>
<evidence type="ECO:0000313" key="7">
    <source>
        <dbReference type="EMBL" id="CAI2375460.1"/>
    </source>
</evidence>
<evidence type="ECO:0000313" key="8">
    <source>
        <dbReference type="Proteomes" id="UP001295684"/>
    </source>
</evidence>
<dbReference type="SUPFAM" id="SSF57850">
    <property type="entry name" value="RING/U-box"/>
    <property type="match status" value="1"/>
</dbReference>
<reference evidence="7" key="1">
    <citation type="submission" date="2023-07" db="EMBL/GenBank/DDBJ databases">
        <authorList>
            <consortium name="AG Swart"/>
            <person name="Singh M."/>
            <person name="Singh A."/>
            <person name="Seah K."/>
            <person name="Emmerich C."/>
        </authorList>
    </citation>
    <scope>NUCLEOTIDE SEQUENCE</scope>
    <source>
        <strain evidence="7">DP1</strain>
    </source>
</reference>
<dbReference type="InterPro" id="IPR001841">
    <property type="entry name" value="Znf_RING"/>
</dbReference>
<feature type="transmembrane region" description="Helical" evidence="5">
    <location>
        <begin position="146"/>
        <end position="168"/>
    </location>
</feature>
<dbReference type="Gene3D" id="3.30.40.10">
    <property type="entry name" value="Zinc/RING finger domain, C3HC4 (zinc finger)"/>
    <property type="match status" value="1"/>
</dbReference>
<evidence type="ECO:0000256" key="5">
    <source>
        <dbReference type="SAM" id="Phobius"/>
    </source>
</evidence>
<sequence length="298" mass="34509">MCRKFEDFCTEWKIFSSWRFYWAVIVPTNFVAIGMVGWRGMESEGEAWMYGIFYVYLILSTFGLQTILSVCSSEFIDEDADNKIAWVFIIFAALNPIVIWFALFSEELFPCGFKQKIGAVITFAPYVFIMIFLLIIPILLNNDLGWLFWVSYVLINLMVVNCFLLFLFMEAMEDGGTLNIPLMVLNPITFFLLLFFLLLFLLKSLSWCLCSGNSEKMDKDDIVIKNVNQAACNEFKECVICLDSIEGQVSICLVDCGHRYHQECINKWIEKDDNCPICRRKIIKHLTVENAYLDPLPC</sequence>
<comment type="caution">
    <text evidence="7">The sequence shown here is derived from an EMBL/GenBank/DDBJ whole genome shotgun (WGS) entry which is preliminary data.</text>
</comment>
<dbReference type="PANTHER" id="PTHR45798:SF97">
    <property type="entry name" value="ALCOHOL-SENSITIVE RING FINGER PROTEIN 1"/>
    <property type="match status" value="1"/>
</dbReference>
<proteinExistence type="predicted"/>
<feature type="transmembrane region" description="Helical" evidence="5">
    <location>
        <begin position="117"/>
        <end position="140"/>
    </location>
</feature>
<keyword evidence="2 4" id="KW-0863">Zinc-finger</keyword>
<dbReference type="InterPro" id="IPR052788">
    <property type="entry name" value="RING-type_E3_ligase_ATL"/>
</dbReference>
<feature type="transmembrane region" description="Helical" evidence="5">
    <location>
        <begin position="180"/>
        <end position="202"/>
    </location>
</feature>
<organism evidence="7 8">
    <name type="scientific">Euplotes crassus</name>
    <dbReference type="NCBI Taxonomy" id="5936"/>
    <lineage>
        <taxon>Eukaryota</taxon>
        <taxon>Sar</taxon>
        <taxon>Alveolata</taxon>
        <taxon>Ciliophora</taxon>
        <taxon>Intramacronucleata</taxon>
        <taxon>Spirotrichea</taxon>
        <taxon>Hypotrichia</taxon>
        <taxon>Euplotida</taxon>
        <taxon>Euplotidae</taxon>
        <taxon>Moneuplotes</taxon>
    </lineage>
</organism>
<evidence type="ECO:0000256" key="3">
    <source>
        <dbReference type="ARBA" id="ARBA00022833"/>
    </source>
</evidence>
<accession>A0AAD1XMV8</accession>
<gene>
    <name evidence="7" type="ORF">ECRASSUSDP1_LOCUS16822</name>
</gene>